<dbReference type="RefSeq" id="WP_169380434.1">
    <property type="nucleotide sequence ID" value="NZ_JAAXLA010000008.1"/>
</dbReference>
<evidence type="ECO:0000256" key="1">
    <source>
        <dbReference type="SAM" id="MobiDB-lite"/>
    </source>
</evidence>
<dbReference type="EMBL" id="JAAXLA010000008">
    <property type="protein sequence ID" value="NMH97053.1"/>
    <property type="molecule type" value="Genomic_DNA"/>
</dbReference>
<gene>
    <name evidence="2" type="ORF">HF526_06930</name>
</gene>
<proteinExistence type="predicted"/>
<comment type="caution">
    <text evidence="2">The sequence shown here is derived from an EMBL/GenBank/DDBJ whole genome shotgun (WGS) entry which is preliminary data.</text>
</comment>
<protein>
    <submittedName>
        <fullName evidence="2">Uncharacterized protein</fullName>
    </submittedName>
</protein>
<feature type="region of interest" description="Disordered" evidence="1">
    <location>
        <begin position="46"/>
        <end position="95"/>
    </location>
</feature>
<dbReference type="Proteomes" id="UP000820669">
    <property type="component" value="Unassembled WGS sequence"/>
</dbReference>
<keyword evidence="3" id="KW-1185">Reference proteome</keyword>
<sequence>MILICERCFSPIAPGEDYVRLAHLERAYNDGSVEWIHSYVHTEVCGRRTAPPRSPGERPDTGSWDPSRRGLSPAAAQWCATPAARNAPRTSRVSQ</sequence>
<reference evidence="2 3" key="1">
    <citation type="submission" date="2020-04" db="EMBL/GenBank/DDBJ databases">
        <authorList>
            <person name="Klaysubun C."/>
            <person name="Duangmal K."/>
            <person name="Lipun K."/>
        </authorList>
    </citation>
    <scope>NUCLEOTIDE SEQUENCE [LARGE SCALE GENOMIC DNA]</scope>
    <source>
        <strain evidence="2 3">K10HN5</strain>
    </source>
</reference>
<evidence type="ECO:0000313" key="3">
    <source>
        <dbReference type="Proteomes" id="UP000820669"/>
    </source>
</evidence>
<name>A0ABX1S9B6_9PSEU</name>
<feature type="compositionally biased region" description="Low complexity" evidence="1">
    <location>
        <begin position="74"/>
        <end position="84"/>
    </location>
</feature>
<organism evidence="2 3">
    <name type="scientific">Pseudonocardia acidicola</name>
    <dbReference type="NCBI Taxonomy" id="2724939"/>
    <lineage>
        <taxon>Bacteria</taxon>
        <taxon>Bacillati</taxon>
        <taxon>Actinomycetota</taxon>
        <taxon>Actinomycetes</taxon>
        <taxon>Pseudonocardiales</taxon>
        <taxon>Pseudonocardiaceae</taxon>
        <taxon>Pseudonocardia</taxon>
    </lineage>
</organism>
<accession>A0ABX1S9B6</accession>
<evidence type="ECO:0000313" key="2">
    <source>
        <dbReference type="EMBL" id="NMH97053.1"/>
    </source>
</evidence>